<dbReference type="eggNOG" id="ENOG502Z7MU">
    <property type="taxonomic scope" value="Bacteria"/>
</dbReference>
<dbReference type="EMBL" id="AQQX01000002">
    <property type="protein sequence ID" value="KGM49574.1"/>
    <property type="molecule type" value="Genomic_DNA"/>
</dbReference>
<comment type="caution">
    <text evidence="2">The sequence shown here is derived from an EMBL/GenBank/DDBJ whole genome shotgun (WGS) entry which is preliminary data.</text>
</comment>
<accession>A0A0A0EGP4</accession>
<dbReference type="Pfam" id="PF07179">
    <property type="entry name" value="SseB"/>
    <property type="match status" value="1"/>
</dbReference>
<keyword evidence="3" id="KW-1185">Reference proteome</keyword>
<evidence type="ECO:0000259" key="1">
    <source>
        <dbReference type="Pfam" id="PF07179"/>
    </source>
</evidence>
<name>A0A0A0EGP4_9RHOB</name>
<evidence type="ECO:0000313" key="2">
    <source>
        <dbReference type="EMBL" id="KGM49574.1"/>
    </source>
</evidence>
<evidence type="ECO:0000313" key="3">
    <source>
        <dbReference type="Proteomes" id="UP000030004"/>
    </source>
</evidence>
<dbReference type="RefSeq" id="WP_043746664.1">
    <property type="nucleotide sequence ID" value="NZ_AQQX01000002.1"/>
</dbReference>
<proteinExistence type="predicted"/>
<dbReference type="InterPro" id="IPR009839">
    <property type="entry name" value="SseB_N"/>
</dbReference>
<dbReference type="STRING" id="1461694.ATO9_06020"/>
<dbReference type="AlphaFoldDB" id="A0A0A0EGP4"/>
<reference evidence="2 3" key="1">
    <citation type="journal article" date="2015" name="Antonie Van Leeuwenhoek">
        <title>Pseudooceanicola atlanticus gen. nov. sp. nov., isolated from surface seawater of the Atlantic Ocean and reclassification of Oceanicola batsensis, Oceanicola marinus, Oceanicola nitratireducens, Oceanicola nanhaiensis, Oceanicola antarcticus and Oceanicola flagellatus, as Pseudooceanicola batsensis comb. nov., Pseudooceanicola marinus comb. nov., Pseudooceanicola nitratireducens comb. nov., Pseudooceanicola nanhaiensis comb. nov., Pseudooceanicola antarcticus comb. nov., and Pseudooceanicola flagellatus comb. nov.</title>
        <authorList>
            <person name="Lai Q."/>
            <person name="Li G."/>
            <person name="Liu X."/>
            <person name="Du Y."/>
            <person name="Sun F."/>
            <person name="Shao Z."/>
        </authorList>
    </citation>
    <scope>NUCLEOTIDE SEQUENCE [LARGE SCALE GENOMIC DNA]</scope>
    <source>
        <strain evidence="2 3">22II-s11g</strain>
    </source>
</reference>
<feature type="domain" description="SseB protein N-terminal" evidence="1">
    <location>
        <begin position="13"/>
        <end position="120"/>
    </location>
</feature>
<dbReference type="OrthoDB" id="7831317at2"/>
<sequence length="263" mass="27798">MTELTPLDTAHDAMQAAPDDDRARLRFYERLADSELFLMLTEEAKDDRVSPELFELPEATYVLVFDREERLSTFAGRAVPYAGLSGRAIAGMLAGQGIGLGLNLEVAPSSILIPPDAVDWLAATLAEAPSEVEERIAEFTRPAGLPEDLLAALDQKLAMTAGLARQAFLVGTVGESGARGHLLAFIDAEDGARAALAKAAGEALTFSGLEAGVMDVGFFAAHDPAAAALARHGLRFDLPEPAKVSEVVRPAPGSDPEKPPILK</sequence>
<organism evidence="2 3">
    <name type="scientific">Pseudooceanicola atlanticus</name>
    <dbReference type="NCBI Taxonomy" id="1461694"/>
    <lineage>
        <taxon>Bacteria</taxon>
        <taxon>Pseudomonadati</taxon>
        <taxon>Pseudomonadota</taxon>
        <taxon>Alphaproteobacteria</taxon>
        <taxon>Rhodobacterales</taxon>
        <taxon>Paracoccaceae</taxon>
        <taxon>Pseudooceanicola</taxon>
    </lineage>
</organism>
<gene>
    <name evidence="2" type="ORF">ATO9_06020</name>
</gene>
<protein>
    <recommendedName>
        <fullName evidence="1">SseB protein N-terminal domain-containing protein</fullName>
    </recommendedName>
</protein>
<dbReference type="Proteomes" id="UP000030004">
    <property type="component" value="Unassembled WGS sequence"/>
</dbReference>